<dbReference type="GO" id="GO:0000709">
    <property type="term" value="P:meiotic joint molecule formation"/>
    <property type="evidence" value="ECO:0007669"/>
    <property type="project" value="TreeGrafter"/>
</dbReference>
<dbReference type="GO" id="GO:0010774">
    <property type="term" value="P:meiotic strand invasion involved in reciprocal meiotic recombination"/>
    <property type="evidence" value="ECO:0007669"/>
    <property type="project" value="TreeGrafter"/>
</dbReference>
<name>H8X779_CANO9</name>
<evidence type="ECO:0000256" key="5">
    <source>
        <dbReference type="ARBA" id="ARBA00023254"/>
    </source>
</evidence>
<dbReference type="GO" id="GO:0000794">
    <property type="term" value="C:condensed nuclear chromosome"/>
    <property type="evidence" value="ECO:0007669"/>
    <property type="project" value="TreeGrafter"/>
</dbReference>
<dbReference type="GeneID" id="14541069"/>
<keyword evidence="4" id="KW-0539">Nucleus</keyword>
<evidence type="ECO:0000256" key="1">
    <source>
        <dbReference type="ARBA" id="ARBA00004123"/>
    </source>
</evidence>
<evidence type="ECO:0000313" key="9">
    <source>
        <dbReference type="Proteomes" id="UP000005018"/>
    </source>
</evidence>
<dbReference type="PANTHER" id="PTHR15938:SF0">
    <property type="entry name" value="HOMOLOGOUS-PAIRING PROTEIN 2 HOMOLOG"/>
    <property type="match status" value="1"/>
</dbReference>
<dbReference type="InterPro" id="IPR010776">
    <property type="entry name" value="Hop2_WH_dom"/>
</dbReference>
<dbReference type="Pfam" id="PF07106">
    <property type="entry name" value="WHD_TBPIP"/>
    <property type="match status" value="1"/>
</dbReference>
<comment type="subcellular location">
    <subcellularLocation>
        <location evidence="1">Nucleus</location>
    </subcellularLocation>
</comment>
<dbReference type="Proteomes" id="UP000005018">
    <property type="component" value="Chromosome 5"/>
</dbReference>
<dbReference type="GO" id="GO:0120231">
    <property type="term" value="C:DNA recombinase auxiliary factor complex"/>
    <property type="evidence" value="ECO:0007669"/>
    <property type="project" value="TreeGrafter"/>
</dbReference>
<evidence type="ECO:0000259" key="7">
    <source>
        <dbReference type="Pfam" id="PF07106"/>
    </source>
</evidence>
<dbReference type="InterPro" id="IPR036388">
    <property type="entry name" value="WH-like_DNA-bd_sf"/>
</dbReference>
<keyword evidence="5" id="KW-0469">Meiosis</keyword>
<dbReference type="KEGG" id="cot:CORT_0E04210"/>
<accession>H8X779</accession>
<evidence type="ECO:0000256" key="2">
    <source>
        <dbReference type="ARBA" id="ARBA00007922"/>
    </source>
</evidence>
<dbReference type="GO" id="GO:0003690">
    <property type="term" value="F:double-stranded DNA binding"/>
    <property type="evidence" value="ECO:0007669"/>
    <property type="project" value="TreeGrafter"/>
</dbReference>
<comment type="similarity">
    <text evidence="2">Belongs to the HOP2 family.</text>
</comment>
<dbReference type="GO" id="GO:0120230">
    <property type="term" value="F:recombinase activator activity"/>
    <property type="evidence" value="ECO:0007669"/>
    <property type="project" value="TreeGrafter"/>
</dbReference>
<evidence type="ECO:0000256" key="6">
    <source>
        <dbReference type="SAM" id="Coils"/>
    </source>
</evidence>
<dbReference type="HOGENOM" id="CLU_063266_2_0_1"/>
<reference evidence="8 9" key="1">
    <citation type="journal article" date="2012" name="PLoS ONE">
        <title>Sequence and analysis of the genome of the pathogenic yeast Candida orthopsilosis.</title>
        <authorList>
            <person name="Riccombeni A."/>
            <person name="Vidanes G."/>
            <person name="Proux-Wera E."/>
            <person name="Wolfe K.H."/>
            <person name="Butler G."/>
        </authorList>
    </citation>
    <scope>NUCLEOTIDE SEQUENCE [LARGE SCALE GENOMIC DNA]</scope>
    <source>
        <strain evidence="8 9">Co 90-125</strain>
    </source>
</reference>
<dbReference type="OrthoDB" id="4015885at2759"/>
<dbReference type="AlphaFoldDB" id="H8X779"/>
<evidence type="ECO:0000313" key="8">
    <source>
        <dbReference type="EMBL" id="CCG24007.1"/>
    </source>
</evidence>
<evidence type="ECO:0000256" key="4">
    <source>
        <dbReference type="ARBA" id="ARBA00023242"/>
    </source>
</evidence>
<proteinExistence type="inferred from homology"/>
<feature type="domain" description="Homologous-pairing protein 2 winged helix" evidence="7">
    <location>
        <begin position="15"/>
        <end position="72"/>
    </location>
</feature>
<sequence>MSSTKNAQDMKDIKIIIANYMKSQYRPYSTNDILLNLHNQVPKQKLGVGLAALAKEDELLVKIVGKTSYYCYKMLVHNLDSSDTGLLESAPQMEKELADIGDEINDLTTELRDFKSMPSNNEIIQKLTEAKEKIRVLKDDQKKLNQNSFESTEIKPHISHLRRVHKQYKENSILESIGIENLEMTRYI</sequence>
<dbReference type="GO" id="GO:0007129">
    <property type="term" value="P:homologous chromosome pairing at meiosis"/>
    <property type="evidence" value="ECO:0007669"/>
    <property type="project" value="TreeGrafter"/>
</dbReference>
<dbReference type="PANTHER" id="PTHR15938">
    <property type="entry name" value="TBP-1 INTERACTING PROTEIN"/>
    <property type="match status" value="1"/>
</dbReference>
<dbReference type="EMBL" id="HE681723">
    <property type="protein sequence ID" value="CCG24007.1"/>
    <property type="molecule type" value="Genomic_DNA"/>
</dbReference>
<gene>
    <name evidence="8" type="ORF">CORT_0E04210</name>
</gene>
<dbReference type="Gene3D" id="1.10.10.10">
    <property type="entry name" value="Winged helix-like DNA-binding domain superfamily/Winged helix DNA-binding domain"/>
    <property type="match status" value="1"/>
</dbReference>
<protein>
    <submittedName>
        <fullName evidence="8">Hop2 protein</fullName>
    </submittedName>
</protein>
<feature type="coiled-coil region" evidence="6">
    <location>
        <begin position="90"/>
        <end position="147"/>
    </location>
</feature>
<organism evidence="8 9">
    <name type="scientific">Candida orthopsilosis (strain 90-125)</name>
    <name type="common">Yeast</name>
    <dbReference type="NCBI Taxonomy" id="1136231"/>
    <lineage>
        <taxon>Eukaryota</taxon>
        <taxon>Fungi</taxon>
        <taxon>Dikarya</taxon>
        <taxon>Ascomycota</taxon>
        <taxon>Saccharomycotina</taxon>
        <taxon>Pichiomycetes</taxon>
        <taxon>Debaryomycetaceae</taxon>
        <taxon>Candida/Lodderomyces clade</taxon>
        <taxon>Candida</taxon>
    </lineage>
</organism>
<keyword evidence="3" id="KW-0233">DNA recombination</keyword>
<evidence type="ECO:0000256" key="3">
    <source>
        <dbReference type="ARBA" id="ARBA00023172"/>
    </source>
</evidence>
<keyword evidence="6" id="KW-0175">Coiled coil</keyword>
<keyword evidence="9" id="KW-1185">Reference proteome</keyword>
<dbReference type="RefSeq" id="XP_003870138.1">
    <property type="nucleotide sequence ID" value="XM_003870089.1"/>
</dbReference>